<comment type="similarity">
    <text evidence="2">Belongs to the MipA/OmpV family.</text>
</comment>
<evidence type="ECO:0000256" key="4">
    <source>
        <dbReference type="ARBA" id="ARBA00023136"/>
    </source>
</evidence>
<dbReference type="Proteomes" id="UP000546031">
    <property type="component" value="Unassembled WGS sequence"/>
</dbReference>
<feature type="chain" id="PRO_5032779528" evidence="7">
    <location>
        <begin position="22"/>
        <end position="311"/>
    </location>
</feature>
<sequence>MIRTGFLSAALVGGFATPALADERPEKSDTAAEEYEAQAETRQEGPPPGGQGGPPGGRPPSVFDGDWVTVGVGVGVGSSYSGSDDYRISPAPVLQGSIGGIRLAPRPAGLAADFIPDGEGRITYSFGPSFRVRSDRADDIEDEVVELAGELDRAFELGFSSGIGISQVFGRADNLGFELDVRWDVAGAHSGRVIEPQIAYFTPINRGMIGIFNLSAQFVDDDFADYYYSVDAAQSAATGLAPFQAEGGLNSIGANALLIIDLDGNLANGGLSAVVIGGYSRLQGDAADTPYTSVRGDANQLFGALGIAYTF</sequence>
<dbReference type="GO" id="GO:0009279">
    <property type="term" value="C:cell outer membrane"/>
    <property type="evidence" value="ECO:0007669"/>
    <property type="project" value="UniProtKB-SubCell"/>
</dbReference>
<evidence type="ECO:0000313" key="9">
    <source>
        <dbReference type="Proteomes" id="UP000546031"/>
    </source>
</evidence>
<accession>A0A850H9D3</accession>
<keyword evidence="9" id="KW-1185">Reference proteome</keyword>
<keyword evidence="4" id="KW-0472">Membrane</keyword>
<reference evidence="8 9" key="1">
    <citation type="submission" date="2020-06" db="EMBL/GenBank/DDBJ databases">
        <title>Altererythrobacter lutimaris sp. nov., a marine bacterium isolated from a tidal flat.</title>
        <authorList>
            <person name="Kim D."/>
            <person name="Yoo Y."/>
            <person name="Kim J.-J."/>
        </authorList>
    </citation>
    <scope>NUCLEOTIDE SEQUENCE [LARGE SCALE GENOMIC DNA]</scope>
    <source>
        <strain evidence="8 9">JGD-16</strain>
    </source>
</reference>
<evidence type="ECO:0000256" key="5">
    <source>
        <dbReference type="ARBA" id="ARBA00023237"/>
    </source>
</evidence>
<dbReference type="Pfam" id="PF06629">
    <property type="entry name" value="MipA"/>
    <property type="match status" value="1"/>
</dbReference>
<protein>
    <submittedName>
        <fullName evidence="8">MipA/OmpV family protein</fullName>
    </submittedName>
</protein>
<feature type="signal peptide" evidence="7">
    <location>
        <begin position="1"/>
        <end position="21"/>
    </location>
</feature>
<evidence type="ECO:0000313" key="8">
    <source>
        <dbReference type="EMBL" id="NVE95924.1"/>
    </source>
</evidence>
<gene>
    <name evidence="8" type="ORF">HUO12_13550</name>
</gene>
<dbReference type="InterPro" id="IPR010583">
    <property type="entry name" value="MipA"/>
</dbReference>
<feature type="region of interest" description="Disordered" evidence="6">
    <location>
        <begin position="17"/>
        <end position="64"/>
    </location>
</feature>
<dbReference type="PANTHER" id="PTHR38776">
    <property type="entry name" value="MLTA-INTERACTING PROTEIN-RELATED"/>
    <property type="match status" value="1"/>
</dbReference>
<keyword evidence="3 7" id="KW-0732">Signal</keyword>
<proteinExistence type="inferred from homology"/>
<evidence type="ECO:0000256" key="6">
    <source>
        <dbReference type="SAM" id="MobiDB-lite"/>
    </source>
</evidence>
<evidence type="ECO:0000256" key="3">
    <source>
        <dbReference type="ARBA" id="ARBA00022729"/>
    </source>
</evidence>
<comment type="caution">
    <text evidence="8">The sequence shown here is derived from an EMBL/GenBank/DDBJ whole genome shotgun (WGS) entry which is preliminary data.</text>
</comment>
<comment type="subcellular location">
    <subcellularLocation>
        <location evidence="1">Cell outer membrane</location>
    </subcellularLocation>
</comment>
<dbReference type="RefSeq" id="WP_176274098.1">
    <property type="nucleotide sequence ID" value="NZ_JABWTA010000001.1"/>
</dbReference>
<dbReference type="AlphaFoldDB" id="A0A850H9D3"/>
<dbReference type="PANTHER" id="PTHR38776:SF1">
    <property type="entry name" value="MLTA-INTERACTING PROTEIN-RELATED"/>
    <property type="match status" value="1"/>
</dbReference>
<keyword evidence="5" id="KW-0998">Cell outer membrane</keyword>
<feature type="compositionally biased region" description="Basic and acidic residues" evidence="6">
    <location>
        <begin position="21"/>
        <end position="30"/>
    </location>
</feature>
<evidence type="ECO:0000256" key="2">
    <source>
        <dbReference type="ARBA" id="ARBA00005722"/>
    </source>
</evidence>
<evidence type="ECO:0000256" key="1">
    <source>
        <dbReference type="ARBA" id="ARBA00004442"/>
    </source>
</evidence>
<name>A0A850H9D3_9SPHN</name>
<organism evidence="8 9">
    <name type="scientific">Altererythrobacter lutimaris</name>
    <dbReference type="NCBI Taxonomy" id="2743979"/>
    <lineage>
        <taxon>Bacteria</taxon>
        <taxon>Pseudomonadati</taxon>
        <taxon>Pseudomonadota</taxon>
        <taxon>Alphaproteobacteria</taxon>
        <taxon>Sphingomonadales</taxon>
        <taxon>Erythrobacteraceae</taxon>
        <taxon>Altererythrobacter</taxon>
    </lineage>
</organism>
<evidence type="ECO:0000256" key="7">
    <source>
        <dbReference type="SAM" id="SignalP"/>
    </source>
</evidence>
<dbReference type="EMBL" id="JABWTA010000001">
    <property type="protein sequence ID" value="NVE95924.1"/>
    <property type="molecule type" value="Genomic_DNA"/>
</dbReference>